<dbReference type="PANTHER" id="PTHR31044">
    <property type="entry name" value="BETA-1,3 GLUCANASE"/>
    <property type="match status" value="1"/>
</dbReference>
<protein>
    <submittedName>
        <fullName evidence="10">X8</fullName>
    </submittedName>
</protein>
<dbReference type="Gene3D" id="1.20.58.1040">
    <property type="match status" value="1"/>
</dbReference>
<evidence type="ECO:0000256" key="3">
    <source>
        <dbReference type="ARBA" id="ARBA00022622"/>
    </source>
</evidence>
<evidence type="ECO:0000256" key="8">
    <source>
        <dbReference type="SAM" id="Phobius"/>
    </source>
</evidence>
<dbReference type="GO" id="GO:0005886">
    <property type="term" value="C:plasma membrane"/>
    <property type="evidence" value="ECO:0007669"/>
    <property type="project" value="UniProtKB-SubCell"/>
</dbReference>
<dbReference type="InterPro" id="IPR044788">
    <property type="entry name" value="X8_dom_prot"/>
</dbReference>
<evidence type="ECO:0000256" key="6">
    <source>
        <dbReference type="ARBA" id="ARBA00023157"/>
    </source>
</evidence>
<evidence type="ECO:0000256" key="7">
    <source>
        <dbReference type="ARBA" id="ARBA00023180"/>
    </source>
</evidence>
<evidence type="ECO:0000313" key="10">
    <source>
        <dbReference type="EMBL" id="OVA08267.1"/>
    </source>
</evidence>
<keyword evidence="5 8" id="KW-0472">Membrane</keyword>
<keyword evidence="7" id="KW-0325">Glycoprotein</keyword>
<dbReference type="OMA" id="ASWCIAR"/>
<organism evidence="10 11">
    <name type="scientific">Macleaya cordata</name>
    <name type="common">Five-seeded plume-poppy</name>
    <name type="synonym">Bocconia cordata</name>
    <dbReference type="NCBI Taxonomy" id="56857"/>
    <lineage>
        <taxon>Eukaryota</taxon>
        <taxon>Viridiplantae</taxon>
        <taxon>Streptophyta</taxon>
        <taxon>Embryophyta</taxon>
        <taxon>Tracheophyta</taxon>
        <taxon>Spermatophyta</taxon>
        <taxon>Magnoliopsida</taxon>
        <taxon>Ranunculales</taxon>
        <taxon>Papaveraceae</taxon>
        <taxon>Papaveroideae</taxon>
        <taxon>Macleaya</taxon>
    </lineage>
</organism>
<keyword evidence="8" id="KW-0812">Transmembrane</keyword>
<keyword evidence="4" id="KW-0732">Signal</keyword>
<dbReference type="STRING" id="56857.A0A200QD06"/>
<evidence type="ECO:0000313" key="11">
    <source>
        <dbReference type="Proteomes" id="UP000195402"/>
    </source>
</evidence>
<dbReference type="GO" id="GO:0009506">
    <property type="term" value="C:plasmodesma"/>
    <property type="evidence" value="ECO:0007669"/>
    <property type="project" value="UniProtKB-ARBA"/>
</dbReference>
<evidence type="ECO:0000256" key="1">
    <source>
        <dbReference type="ARBA" id="ARBA00004609"/>
    </source>
</evidence>
<dbReference type="PANTHER" id="PTHR31044:SF47">
    <property type="entry name" value="CARBOHYDRATE-BINDING X8 DOMAIN SUPERFAMILY PROTEIN"/>
    <property type="match status" value="1"/>
</dbReference>
<dbReference type="Pfam" id="PF07983">
    <property type="entry name" value="X8"/>
    <property type="match status" value="1"/>
</dbReference>
<accession>A0A200QD06</accession>
<evidence type="ECO:0000256" key="5">
    <source>
        <dbReference type="ARBA" id="ARBA00023136"/>
    </source>
</evidence>
<dbReference type="InParanoid" id="A0A200QD06"/>
<keyword evidence="8" id="KW-1133">Transmembrane helix</keyword>
<keyword evidence="6" id="KW-1015">Disulfide bond</keyword>
<gene>
    <name evidence="10" type="ORF">BVC80_1297g8</name>
</gene>
<dbReference type="Proteomes" id="UP000195402">
    <property type="component" value="Unassembled WGS sequence"/>
</dbReference>
<dbReference type="InterPro" id="IPR012946">
    <property type="entry name" value="X8"/>
</dbReference>
<comment type="caution">
    <text evidence="10">The sequence shown here is derived from an EMBL/GenBank/DDBJ whole genome shotgun (WGS) entry which is preliminary data.</text>
</comment>
<dbReference type="SMART" id="SM00768">
    <property type="entry name" value="X8"/>
    <property type="match status" value="1"/>
</dbReference>
<dbReference type="AlphaFoldDB" id="A0A200QD06"/>
<proteinExistence type="predicted"/>
<dbReference type="EMBL" id="MVGT01002330">
    <property type="protein sequence ID" value="OVA08267.1"/>
    <property type="molecule type" value="Genomic_DNA"/>
</dbReference>
<feature type="domain" description="X8" evidence="9">
    <location>
        <begin position="33"/>
        <end position="117"/>
    </location>
</feature>
<dbReference type="FunFam" id="1.20.58.1040:FF:000001">
    <property type="entry name" value="Glucan endo-1,3-beta-glucosidase 4"/>
    <property type="match status" value="1"/>
</dbReference>
<keyword evidence="3" id="KW-0336">GPI-anchor</keyword>
<keyword evidence="11" id="KW-1185">Reference proteome</keyword>
<sequence length="227" mass="22994">MAAATTKVRWREVVVVVMLMAVAVVVQVVDGASWCVARSNASEQALQTALDYACWAGADCAPIQPPGLCYLPNNLIAHASYAFNSYYQRRYLAAGACDFAGTATIAMTDPSYGSCVYPSSPSNAGGGGGIGGGGGGGGIGGGGGGIGGTITPTTPIINNPNTPMTPMTPSTPIYGGVGGFTPGLGPTTAGTTYGSESPLLTPSFHALMLPLILVLVFSLLFKPYELY</sequence>
<keyword evidence="2" id="KW-1003">Cell membrane</keyword>
<evidence type="ECO:0000259" key="9">
    <source>
        <dbReference type="SMART" id="SM00768"/>
    </source>
</evidence>
<dbReference type="GO" id="GO:0098552">
    <property type="term" value="C:side of membrane"/>
    <property type="evidence" value="ECO:0007669"/>
    <property type="project" value="UniProtKB-KW"/>
</dbReference>
<feature type="transmembrane region" description="Helical" evidence="8">
    <location>
        <begin position="204"/>
        <end position="221"/>
    </location>
</feature>
<comment type="subcellular location">
    <subcellularLocation>
        <location evidence="1">Cell membrane</location>
        <topology evidence="1">Lipid-anchor</topology>
        <topology evidence="1">GPI-anchor</topology>
    </subcellularLocation>
</comment>
<reference evidence="10 11" key="1">
    <citation type="journal article" date="2017" name="Mol. Plant">
        <title>The Genome of Medicinal Plant Macleaya cordata Provides New Insights into Benzylisoquinoline Alkaloids Metabolism.</title>
        <authorList>
            <person name="Liu X."/>
            <person name="Liu Y."/>
            <person name="Huang P."/>
            <person name="Ma Y."/>
            <person name="Qing Z."/>
            <person name="Tang Q."/>
            <person name="Cao H."/>
            <person name="Cheng P."/>
            <person name="Zheng Y."/>
            <person name="Yuan Z."/>
            <person name="Zhou Y."/>
            <person name="Liu J."/>
            <person name="Tang Z."/>
            <person name="Zhuo Y."/>
            <person name="Zhang Y."/>
            <person name="Yu L."/>
            <person name="Huang J."/>
            <person name="Yang P."/>
            <person name="Peng Q."/>
            <person name="Zhang J."/>
            <person name="Jiang W."/>
            <person name="Zhang Z."/>
            <person name="Lin K."/>
            <person name="Ro D.K."/>
            <person name="Chen X."/>
            <person name="Xiong X."/>
            <person name="Shang Y."/>
            <person name="Huang S."/>
            <person name="Zeng J."/>
        </authorList>
    </citation>
    <scope>NUCLEOTIDE SEQUENCE [LARGE SCALE GENOMIC DNA]</scope>
    <source>
        <strain evidence="11">cv. BLH2017</strain>
        <tissue evidence="10">Root</tissue>
    </source>
</reference>
<name>A0A200QD06_MACCD</name>
<evidence type="ECO:0000256" key="2">
    <source>
        <dbReference type="ARBA" id="ARBA00022475"/>
    </source>
</evidence>
<keyword evidence="3" id="KW-0449">Lipoprotein</keyword>
<evidence type="ECO:0000256" key="4">
    <source>
        <dbReference type="ARBA" id="ARBA00022729"/>
    </source>
</evidence>
<dbReference type="OrthoDB" id="417697at2759"/>